<gene>
    <name evidence="2" type="ORF">ST44_04730</name>
</gene>
<name>A0A0D0J106_9BACT</name>
<dbReference type="Proteomes" id="UP000032046">
    <property type="component" value="Unassembled WGS sequence"/>
</dbReference>
<proteinExistence type="predicted"/>
<dbReference type="OrthoDB" id="9204554at2"/>
<evidence type="ECO:0000313" key="3">
    <source>
        <dbReference type="Proteomes" id="UP000032046"/>
    </source>
</evidence>
<organism evidence="2 3">
    <name type="scientific">Prevotella pectinovora</name>
    <dbReference type="NCBI Taxonomy" id="1602169"/>
    <lineage>
        <taxon>Bacteria</taxon>
        <taxon>Pseudomonadati</taxon>
        <taxon>Bacteroidota</taxon>
        <taxon>Bacteroidia</taxon>
        <taxon>Bacteroidales</taxon>
        <taxon>Prevotellaceae</taxon>
        <taxon>Prevotella</taxon>
    </lineage>
</organism>
<sequence length="307" mass="35279">MTNWKTTDFQSININYSNKAEGKYLISLRDDFVNGLSPFDLEARCGFKGATIWDYLLLCRDSVLDWTENEISMLEGLFWEIGSELKRHGMAIPSVETINVVKTTSIEEGGAMGYTRGNTIYVAESVMKKSEGKIEELLTHELFHILTRSSLAFKEEMYKTIGFTTTEKVIDLMALNQRCRFVSNPDVSKFCSYITLKDFSGKEHRLMMTTLARSNYNGGSLSRYILPYFLKLDDDCNVVTYDEKLPIRDCLYGEFYQDFITKVGKNTGYMTNPEEILAENFRFAVLGSLEEFPNPEIIDDIRYLMRG</sequence>
<protein>
    <submittedName>
        <fullName evidence="2">Contig46, whole genome shotgun sequence</fullName>
    </submittedName>
</protein>
<keyword evidence="3" id="KW-1185">Reference proteome</keyword>
<dbReference type="Pfam" id="PF13699">
    <property type="entry name" value="eCIS_core"/>
    <property type="match status" value="1"/>
</dbReference>
<dbReference type="EMBL" id="JXQK01000046">
    <property type="protein sequence ID" value="KIP63216.1"/>
    <property type="molecule type" value="Genomic_DNA"/>
</dbReference>
<dbReference type="RefSeq" id="WP_042518513.1">
    <property type="nucleotide sequence ID" value="NZ_JXQI01000068.1"/>
</dbReference>
<feature type="domain" description="eCIS core" evidence="1">
    <location>
        <begin position="104"/>
        <end position="148"/>
    </location>
</feature>
<comment type="caution">
    <text evidence="2">The sequence shown here is derived from an EMBL/GenBank/DDBJ whole genome shotgun (WGS) entry which is preliminary data.</text>
</comment>
<dbReference type="AlphaFoldDB" id="A0A0D0J106"/>
<accession>A0A0D0J106</accession>
<reference evidence="2 3" key="1">
    <citation type="submission" date="2015-01" db="EMBL/GenBank/DDBJ databases">
        <title>Comparative genomics of non-oral Prevotella species.</title>
        <authorList>
            <person name="Accetto T."/>
            <person name="Nograsek B."/>
            <person name="Avgustin G."/>
        </authorList>
    </citation>
    <scope>NUCLEOTIDE SEQUENCE [LARGE SCALE GENOMIC DNA]</scope>
    <source>
        <strain evidence="2 3">P5-119</strain>
    </source>
</reference>
<dbReference type="InterPro" id="IPR025295">
    <property type="entry name" value="eCIS_core_dom"/>
</dbReference>
<evidence type="ECO:0000259" key="1">
    <source>
        <dbReference type="Pfam" id="PF13699"/>
    </source>
</evidence>
<evidence type="ECO:0000313" key="2">
    <source>
        <dbReference type="EMBL" id="KIP63216.1"/>
    </source>
</evidence>